<dbReference type="PANTHER" id="PTHR10000:SF8">
    <property type="entry name" value="HAD SUPERFAMILY HYDROLASE-LIKE, TYPE 3"/>
    <property type="match status" value="1"/>
</dbReference>
<dbReference type="GO" id="GO:0016791">
    <property type="term" value="F:phosphatase activity"/>
    <property type="evidence" value="ECO:0007669"/>
    <property type="project" value="TreeGrafter"/>
</dbReference>
<dbReference type="InterPro" id="IPR023214">
    <property type="entry name" value="HAD_sf"/>
</dbReference>
<accession>A0A7Y9IWX8</accession>
<dbReference type="InterPro" id="IPR006379">
    <property type="entry name" value="HAD-SF_hydro_IIB"/>
</dbReference>
<reference evidence="2 3" key="1">
    <citation type="submission" date="2020-07" db="EMBL/GenBank/DDBJ databases">
        <title>Genomic Encyclopedia of Type Strains, Phase IV (KMG-V): Genome sequencing to study the core and pangenomes of soil and plant-associated prokaryotes.</title>
        <authorList>
            <person name="Whitman W."/>
        </authorList>
    </citation>
    <scope>NUCLEOTIDE SEQUENCE [LARGE SCALE GENOMIC DNA]</scope>
    <source>
        <strain evidence="2 3">SAS40</strain>
    </source>
</reference>
<dbReference type="GO" id="GO:0005829">
    <property type="term" value="C:cytosol"/>
    <property type="evidence" value="ECO:0007669"/>
    <property type="project" value="TreeGrafter"/>
</dbReference>
<dbReference type="EMBL" id="JACBYR010000001">
    <property type="protein sequence ID" value="NYE83993.1"/>
    <property type="molecule type" value="Genomic_DNA"/>
</dbReference>
<dbReference type="InterPro" id="IPR000150">
    <property type="entry name" value="Cof"/>
</dbReference>
<dbReference type="PANTHER" id="PTHR10000">
    <property type="entry name" value="PHOSPHOSERINE PHOSPHATASE"/>
    <property type="match status" value="1"/>
</dbReference>
<dbReference type="CDD" id="cd07516">
    <property type="entry name" value="HAD_Pase"/>
    <property type="match status" value="1"/>
</dbReference>
<evidence type="ECO:0000313" key="2">
    <source>
        <dbReference type="EMBL" id="NYE83993.1"/>
    </source>
</evidence>
<dbReference type="GO" id="GO:0000287">
    <property type="term" value="F:magnesium ion binding"/>
    <property type="evidence" value="ECO:0007669"/>
    <property type="project" value="TreeGrafter"/>
</dbReference>
<dbReference type="SUPFAM" id="SSF56784">
    <property type="entry name" value="HAD-like"/>
    <property type="match status" value="1"/>
</dbReference>
<name>A0A7Y9IWX8_9BURK</name>
<dbReference type="Gene3D" id="3.30.1240.10">
    <property type="match status" value="1"/>
</dbReference>
<dbReference type="NCBIfam" id="TIGR01484">
    <property type="entry name" value="HAD-SF-IIB"/>
    <property type="match status" value="1"/>
</dbReference>
<feature type="region of interest" description="Disordered" evidence="1">
    <location>
        <begin position="276"/>
        <end position="295"/>
    </location>
</feature>
<proteinExistence type="predicted"/>
<evidence type="ECO:0000313" key="3">
    <source>
        <dbReference type="Proteomes" id="UP000542125"/>
    </source>
</evidence>
<dbReference type="NCBIfam" id="TIGR00099">
    <property type="entry name" value="Cof-subfamily"/>
    <property type="match status" value="1"/>
</dbReference>
<dbReference type="SFLD" id="SFLDS00003">
    <property type="entry name" value="Haloacid_Dehalogenase"/>
    <property type="match status" value="1"/>
</dbReference>
<protein>
    <submittedName>
        <fullName evidence="2">Uncharacterized protein</fullName>
    </submittedName>
</protein>
<organism evidence="2 3">
    <name type="scientific">Pigmentiphaga litoralis</name>
    <dbReference type="NCBI Taxonomy" id="516702"/>
    <lineage>
        <taxon>Bacteria</taxon>
        <taxon>Pseudomonadati</taxon>
        <taxon>Pseudomonadota</taxon>
        <taxon>Betaproteobacteria</taxon>
        <taxon>Burkholderiales</taxon>
        <taxon>Alcaligenaceae</taxon>
        <taxon>Pigmentiphaga</taxon>
    </lineage>
</organism>
<evidence type="ECO:0000256" key="1">
    <source>
        <dbReference type="SAM" id="MobiDB-lite"/>
    </source>
</evidence>
<sequence length="295" mass="30254">MTARQLPSIALLISDVDGTLVRPDKSLSEANVAAVGALGDAGVAFTLVSSRPPRGMAAVLKALHVTLPYAAFNGGVVLHADGSVAVTHRIPADAAREAVDVLTAHGVDAWVFADDLWLVLKDSGRLVDKETVTLGYGPTLVDDFTPYLDRVDKMVGASDDHALLAQLEQTLAAQLADRATAVRSQPYYLDLTAPQANKGNAVVALAKLVGVHMAHVAVIGDADNDVPMFGQAGWAIAMGQGEAAVQARADVVTASNSDDGVAAAIHRYVLGAAPGAPTAAPDAPTAGATGTRTND</sequence>
<dbReference type="SFLD" id="SFLDG01140">
    <property type="entry name" value="C2.B:_Phosphomannomutase_and_P"/>
    <property type="match status" value="1"/>
</dbReference>
<dbReference type="RefSeq" id="WP_179587735.1">
    <property type="nucleotide sequence ID" value="NZ_JACBYR010000001.1"/>
</dbReference>
<gene>
    <name evidence="2" type="ORF">FHW18_003264</name>
</gene>
<dbReference type="Gene3D" id="3.40.50.1000">
    <property type="entry name" value="HAD superfamily/HAD-like"/>
    <property type="match status" value="1"/>
</dbReference>
<dbReference type="Pfam" id="PF08282">
    <property type="entry name" value="Hydrolase_3"/>
    <property type="match status" value="1"/>
</dbReference>
<comment type="caution">
    <text evidence="2">The sequence shown here is derived from an EMBL/GenBank/DDBJ whole genome shotgun (WGS) entry which is preliminary data.</text>
</comment>
<dbReference type="AlphaFoldDB" id="A0A7Y9IWX8"/>
<keyword evidence="3" id="KW-1185">Reference proteome</keyword>
<dbReference type="InterPro" id="IPR036412">
    <property type="entry name" value="HAD-like_sf"/>
</dbReference>
<dbReference type="Proteomes" id="UP000542125">
    <property type="component" value="Unassembled WGS sequence"/>
</dbReference>